<dbReference type="AlphaFoldDB" id="A0AAN9J6B1"/>
<dbReference type="EMBL" id="JAYKXN010000004">
    <property type="protein sequence ID" value="KAK7293070.1"/>
    <property type="molecule type" value="Genomic_DNA"/>
</dbReference>
<feature type="region of interest" description="Disordered" evidence="6">
    <location>
        <begin position="51"/>
        <end position="72"/>
    </location>
</feature>
<evidence type="ECO:0000256" key="5">
    <source>
        <dbReference type="PROSITE-ProRule" id="PRU01191"/>
    </source>
</evidence>
<evidence type="ECO:0000256" key="2">
    <source>
        <dbReference type="ARBA" id="ARBA00023015"/>
    </source>
</evidence>
<accession>A0AAN9J6B1</accession>
<feature type="short sequence motif" description="VHIID" evidence="5">
    <location>
        <begin position="484"/>
        <end position="488"/>
    </location>
</feature>
<dbReference type="PANTHER" id="PTHR31636">
    <property type="entry name" value="OSJNBA0084A10.13 PROTEIN-RELATED"/>
    <property type="match status" value="1"/>
</dbReference>
<comment type="subcellular location">
    <subcellularLocation>
        <location evidence="1">Nucleus</location>
    </subcellularLocation>
</comment>
<evidence type="ECO:0000256" key="6">
    <source>
        <dbReference type="SAM" id="MobiDB-lite"/>
    </source>
</evidence>
<feature type="region of interest" description="Leucine repeat I (LRI)" evidence="5">
    <location>
        <begin position="374"/>
        <end position="434"/>
    </location>
</feature>
<comment type="caution">
    <text evidence="7">The sequence shown here is derived from an EMBL/GenBank/DDBJ whole genome shotgun (WGS) entry which is preliminary data.</text>
</comment>
<protein>
    <recommendedName>
        <fullName evidence="9">Scarecrow-like protein 9</fullName>
    </recommendedName>
</protein>
<dbReference type="InterPro" id="IPR005202">
    <property type="entry name" value="TF_GRAS"/>
</dbReference>
<keyword evidence="2" id="KW-0805">Transcription regulation</keyword>
<keyword evidence="4" id="KW-0539">Nucleus</keyword>
<dbReference type="GO" id="GO:0005634">
    <property type="term" value="C:nucleus"/>
    <property type="evidence" value="ECO:0007669"/>
    <property type="project" value="UniProtKB-SubCell"/>
</dbReference>
<keyword evidence="8" id="KW-1185">Reference proteome</keyword>
<dbReference type="Pfam" id="PF03514">
    <property type="entry name" value="GRAS"/>
    <property type="match status" value="1"/>
</dbReference>
<feature type="compositionally biased region" description="Low complexity" evidence="6">
    <location>
        <begin position="53"/>
        <end position="63"/>
    </location>
</feature>
<proteinExistence type="inferred from homology"/>
<feature type="region of interest" description="Disordered" evidence="6">
    <location>
        <begin position="277"/>
        <end position="307"/>
    </location>
</feature>
<keyword evidence="3" id="KW-0804">Transcription</keyword>
<dbReference type="PROSITE" id="PS50985">
    <property type="entry name" value="GRAS"/>
    <property type="match status" value="1"/>
</dbReference>
<feature type="compositionally biased region" description="Basic residues" evidence="6">
    <location>
        <begin position="358"/>
        <end position="368"/>
    </location>
</feature>
<evidence type="ECO:0000313" key="7">
    <source>
        <dbReference type="EMBL" id="KAK7293070.1"/>
    </source>
</evidence>
<feature type="region of interest" description="Leucine repeat II (LRII)" evidence="5">
    <location>
        <begin position="534"/>
        <end position="566"/>
    </location>
</feature>
<dbReference type="Proteomes" id="UP001359559">
    <property type="component" value="Unassembled WGS sequence"/>
</dbReference>
<comment type="similarity">
    <text evidence="5">Belongs to the GRAS family.</text>
</comment>
<evidence type="ECO:0000313" key="8">
    <source>
        <dbReference type="Proteomes" id="UP001359559"/>
    </source>
</evidence>
<feature type="region of interest" description="SAW" evidence="5">
    <location>
        <begin position="672"/>
        <end position="747"/>
    </location>
</feature>
<evidence type="ECO:0000256" key="1">
    <source>
        <dbReference type="ARBA" id="ARBA00004123"/>
    </source>
</evidence>
<evidence type="ECO:0000256" key="4">
    <source>
        <dbReference type="ARBA" id="ARBA00023242"/>
    </source>
</evidence>
<comment type="caution">
    <text evidence="5">Lacks conserved residue(s) required for the propagation of feature annotation.</text>
</comment>
<feature type="region of interest" description="Disordered" evidence="6">
    <location>
        <begin position="346"/>
        <end position="369"/>
    </location>
</feature>
<feature type="region of interest" description="VHIID" evidence="5">
    <location>
        <begin position="453"/>
        <end position="518"/>
    </location>
</feature>
<organism evidence="7 8">
    <name type="scientific">Clitoria ternatea</name>
    <name type="common">Butterfly pea</name>
    <dbReference type="NCBI Taxonomy" id="43366"/>
    <lineage>
        <taxon>Eukaryota</taxon>
        <taxon>Viridiplantae</taxon>
        <taxon>Streptophyta</taxon>
        <taxon>Embryophyta</taxon>
        <taxon>Tracheophyta</taxon>
        <taxon>Spermatophyta</taxon>
        <taxon>Magnoliopsida</taxon>
        <taxon>eudicotyledons</taxon>
        <taxon>Gunneridae</taxon>
        <taxon>Pentapetalae</taxon>
        <taxon>rosids</taxon>
        <taxon>fabids</taxon>
        <taxon>Fabales</taxon>
        <taxon>Fabaceae</taxon>
        <taxon>Papilionoideae</taxon>
        <taxon>50 kb inversion clade</taxon>
        <taxon>NPAAA clade</taxon>
        <taxon>indigoferoid/millettioid clade</taxon>
        <taxon>Phaseoleae</taxon>
        <taxon>Clitoria</taxon>
    </lineage>
</organism>
<reference evidence="7 8" key="1">
    <citation type="submission" date="2024-01" db="EMBL/GenBank/DDBJ databases">
        <title>The genomes of 5 underutilized Papilionoideae crops provide insights into root nodulation and disease resistance.</title>
        <authorList>
            <person name="Yuan L."/>
        </authorList>
    </citation>
    <scope>NUCLEOTIDE SEQUENCE [LARGE SCALE GENOMIC DNA]</scope>
    <source>
        <strain evidence="7">LY-2023</strain>
        <tissue evidence="7">Leaf</tissue>
    </source>
</reference>
<name>A0AAN9J6B1_CLITE</name>
<evidence type="ECO:0000256" key="3">
    <source>
        <dbReference type="ARBA" id="ARBA00023163"/>
    </source>
</evidence>
<evidence type="ECO:0008006" key="9">
    <source>
        <dbReference type="Google" id="ProtNLM"/>
    </source>
</evidence>
<sequence>MIMDRGVRGFSGSSNEIRLGNQSLPILQNHQRFENGFYDRSRGFGYLQSNLIPTNNNTPSSSSVLTHEEPSPEECEFSDAVLSYISQILMEEDMEDKTCMLQDSLDLQIAEKSFYEVIGEKYPSSPFLGNPSPVDMNLGGGGDNIGGNIDTCYDNDGDLSSIFTSYSSGRNSGEVPYQNFVGNRFSQSSYSSSNSVISSVEGPVDSPSSILQVTDLNSETQSILQFQKGVEEASKFLPSGNSLFANLDMAKISTLEPKPKMGTDELSIRKVKEEKDETFLTGSKGRKHHQREDENIEQEENRSSKQAAIFSEPTLRSSMIDIILLHSLGDGKRHFMARREALQTKNDKVALSNGKSKASNKGRGKKQNGKKEVVDLRTLLVLCAQAVAADDYKTAQELLKRIKQHSNPYGDGNQRLAHIFADGLEARLAGTGNQIYKGLVTKRTSAADFLKAYHLYLAACPFRKMTSFISNVTIRASAGNSMRIHVIDFGILYGFQWPTFIQRLSLRPEGPPKLRITGIDFPQPGFRPAERIIETGRRLAAYAESFNVPFEYNAIAKKWETIQLEDLKIDKDEYLAVTCFYRGKNMLDESVVVDSPRNRFLSLIRKINPDIFIHGIINGAFNAPFFVTRFREALFHYSSLFDMLETIVPREEWERMLIEKEVFGREALNVIACEGCERVERPETYRQWQVRILRAGFLQQSFEPELVEMAIEKVRSSYHRDFVIDEDSQWLLQGWKGRIVYALSCWKPA</sequence>
<gene>
    <name evidence="7" type="ORF">RJT34_15931</name>
</gene>